<dbReference type="CDD" id="cd14861">
    <property type="entry name" value="Fe-ADH-like"/>
    <property type="match status" value="1"/>
</dbReference>
<accession>A0A3P5XUG1</accession>
<evidence type="ECO:0000256" key="2">
    <source>
        <dbReference type="ARBA" id="ARBA00007358"/>
    </source>
</evidence>
<keyword evidence="4" id="KW-0520">NAD</keyword>
<evidence type="ECO:0000256" key="5">
    <source>
        <dbReference type="ARBA" id="ARBA00049164"/>
    </source>
</evidence>
<dbReference type="FunFam" id="1.20.1090.10:FF:000001">
    <property type="entry name" value="Aldehyde-alcohol dehydrogenase"/>
    <property type="match status" value="1"/>
</dbReference>
<sequence>MTPAAPAANWNYPTRIWFGPGRIGELAAACAEIGITRPLIVSDPYFSGLPVMAQIRERLAQAGIRAGVFDRLQGNPTSRNLDDGVAAFREGGHDSVIAIGGGSALDVGKTVAFMVAQTRPVWEFEDIGSLWRAAETKGIAPVIAVPTTSGTGSEVGRATVITNEATHEKKIIFHPMMLPQLVIADPALTLGLPPALTAGTGMDALAHNLEALCVPSCHPMADAIAIEGLRLLKLWLPVAVADGQNLQARAEVMMAASMGGTSFQKGLGAIHALSHPIGSICGFHHGMTNAVLMPYVIAANRSAIGDKMEHLARCLDLPQSGGDGTDRVLDWILGLRKEIGVPHTLAAFGVKRGDFPRIVTAALIDPTAPTNPVPVSAAFLTTILEAAFDGRV</sequence>
<dbReference type="PANTHER" id="PTHR11496:SF102">
    <property type="entry name" value="ALCOHOL DEHYDROGENASE 4"/>
    <property type="match status" value="1"/>
</dbReference>
<organism evidence="11 12">
    <name type="scientific">Pseudogemmobacter humi</name>
    <dbReference type="NCBI Taxonomy" id="2483812"/>
    <lineage>
        <taxon>Bacteria</taxon>
        <taxon>Pseudomonadati</taxon>
        <taxon>Pseudomonadota</taxon>
        <taxon>Alphaproteobacteria</taxon>
        <taxon>Rhodobacterales</taxon>
        <taxon>Paracoccaceae</taxon>
        <taxon>Pseudogemmobacter</taxon>
    </lineage>
</organism>
<dbReference type="Pfam" id="PF25137">
    <property type="entry name" value="ADH_Fe_C"/>
    <property type="match status" value="1"/>
</dbReference>
<dbReference type="InterPro" id="IPR056798">
    <property type="entry name" value="ADH_Fe_C"/>
</dbReference>
<dbReference type="GO" id="GO:0046872">
    <property type="term" value="F:metal ion binding"/>
    <property type="evidence" value="ECO:0007669"/>
    <property type="project" value="InterPro"/>
</dbReference>
<proteinExistence type="inferred from homology"/>
<name>A0A3P5XUG1_9RHOB</name>
<feature type="domain" description="Fe-containing alcohol dehydrogenase-like C-terminal" evidence="10">
    <location>
        <begin position="197"/>
        <end position="388"/>
    </location>
</feature>
<gene>
    <name evidence="11" type="primary">dhaT_2</name>
    <name evidence="11" type="ORF">XINFAN_04135</name>
</gene>
<reference evidence="11 12" key="1">
    <citation type="submission" date="2018-11" db="EMBL/GenBank/DDBJ databases">
        <authorList>
            <person name="Criscuolo A."/>
        </authorList>
    </citation>
    <scope>NUCLEOTIDE SEQUENCE [LARGE SCALE GENOMIC DNA]</scope>
    <source>
        <strain evidence="11">ACIP111625</strain>
    </source>
</reference>
<dbReference type="Pfam" id="PF00465">
    <property type="entry name" value="Fe-ADH"/>
    <property type="match status" value="1"/>
</dbReference>
<dbReference type="PANTHER" id="PTHR11496">
    <property type="entry name" value="ALCOHOL DEHYDROGENASE"/>
    <property type="match status" value="1"/>
</dbReference>
<evidence type="ECO:0000256" key="8">
    <source>
        <dbReference type="ARBA" id="ARBA00076680"/>
    </source>
</evidence>
<evidence type="ECO:0000259" key="10">
    <source>
        <dbReference type="Pfam" id="PF25137"/>
    </source>
</evidence>
<dbReference type="FunFam" id="3.40.50.1970:FF:000003">
    <property type="entry name" value="Alcohol dehydrogenase, iron-containing"/>
    <property type="match status" value="1"/>
</dbReference>
<dbReference type="InterPro" id="IPR039697">
    <property type="entry name" value="Alcohol_dehydrogenase_Fe"/>
</dbReference>
<dbReference type="InterPro" id="IPR018211">
    <property type="entry name" value="ADH_Fe_CS"/>
</dbReference>
<evidence type="ECO:0000256" key="4">
    <source>
        <dbReference type="ARBA" id="ARBA00023027"/>
    </source>
</evidence>
<comment type="similarity">
    <text evidence="2">Belongs to the iron-containing alcohol dehydrogenase family.</text>
</comment>
<dbReference type="Gene3D" id="3.40.50.1970">
    <property type="match status" value="1"/>
</dbReference>
<evidence type="ECO:0000256" key="1">
    <source>
        <dbReference type="ARBA" id="ARBA00001962"/>
    </source>
</evidence>
<evidence type="ECO:0000256" key="3">
    <source>
        <dbReference type="ARBA" id="ARBA00023002"/>
    </source>
</evidence>
<keyword evidence="12" id="KW-1185">Reference proteome</keyword>
<comment type="catalytic activity">
    <reaction evidence="6">
        <text>a primary alcohol + NAD(+) = an aldehyde + NADH + H(+)</text>
        <dbReference type="Rhea" id="RHEA:10736"/>
        <dbReference type="ChEBI" id="CHEBI:15378"/>
        <dbReference type="ChEBI" id="CHEBI:15734"/>
        <dbReference type="ChEBI" id="CHEBI:17478"/>
        <dbReference type="ChEBI" id="CHEBI:57540"/>
        <dbReference type="ChEBI" id="CHEBI:57945"/>
        <dbReference type="EC" id="1.1.1.1"/>
    </reaction>
</comment>
<evidence type="ECO:0000313" key="12">
    <source>
        <dbReference type="Proteomes" id="UP000277498"/>
    </source>
</evidence>
<dbReference type="OrthoDB" id="9815791at2"/>
<dbReference type="Gene3D" id="1.20.1090.10">
    <property type="entry name" value="Dehydroquinate synthase-like - alpha domain"/>
    <property type="match status" value="1"/>
</dbReference>
<evidence type="ECO:0000259" key="9">
    <source>
        <dbReference type="Pfam" id="PF00465"/>
    </source>
</evidence>
<feature type="domain" description="Alcohol dehydrogenase iron-type/glycerol dehydrogenase GldA" evidence="9">
    <location>
        <begin position="13"/>
        <end position="186"/>
    </location>
</feature>
<dbReference type="Proteomes" id="UP000277498">
    <property type="component" value="Unassembled WGS sequence"/>
</dbReference>
<evidence type="ECO:0000256" key="6">
    <source>
        <dbReference type="ARBA" id="ARBA00049243"/>
    </source>
</evidence>
<dbReference type="InterPro" id="IPR001670">
    <property type="entry name" value="ADH_Fe/GldA"/>
</dbReference>
<dbReference type="SUPFAM" id="SSF56796">
    <property type="entry name" value="Dehydroquinate synthase-like"/>
    <property type="match status" value="1"/>
</dbReference>
<keyword evidence="3 11" id="KW-0560">Oxidoreductase</keyword>
<evidence type="ECO:0000256" key="7">
    <source>
        <dbReference type="ARBA" id="ARBA00074848"/>
    </source>
</evidence>
<protein>
    <recommendedName>
        <fullName evidence="7">Alcohol dehydrogenase 2</fullName>
    </recommendedName>
    <alternativeName>
        <fullName evidence="8">Alcohol dehydrogenase II</fullName>
    </alternativeName>
</protein>
<evidence type="ECO:0000313" key="11">
    <source>
        <dbReference type="EMBL" id="VDC33931.1"/>
    </source>
</evidence>
<dbReference type="GO" id="GO:0004022">
    <property type="term" value="F:alcohol dehydrogenase (NAD+) activity"/>
    <property type="evidence" value="ECO:0007669"/>
    <property type="project" value="UniProtKB-EC"/>
</dbReference>
<dbReference type="AlphaFoldDB" id="A0A3P5XUG1"/>
<comment type="cofactor">
    <cofactor evidence="1">
        <name>Fe cation</name>
        <dbReference type="ChEBI" id="CHEBI:24875"/>
    </cofactor>
</comment>
<dbReference type="RefSeq" id="WP_124088795.1">
    <property type="nucleotide sequence ID" value="NZ_UXAW01000136.1"/>
</dbReference>
<comment type="catalytic activity">
    <reaction evidence="5">
        <text>a secondary alcohol + NAD(+) = a ketone + NADH + H(+)</text>
        <dbReference type="Rhea" id="RHEA:10740"/>
        <dbReference type="ChEBI" id="CHEBI:15378"/>
        <dbReference type="ChEBI" id="CHEBI:17087"/>
        <dbReference type="ChEBI" id="CHEBI:35681"/>
        <dbReference type="ChEBI" id="CHEBI:57540"/>
        <dbReference type="ChEBI" id="CHEBI:57945"/>
        <dbReference type="EC" id="1.1.1.1"/>
    </reaction>
</comment>
<dbReference type="PROSITE" id="PS00913">
    <property type="entry name" value="ADH_IRON_1"/>
    <property type="match status" value="1"/>
</dbReference>
<dbReference type="EMBL" id="UXAW01000136">
    <property type="protein sequence ID" value="VDC33931.1"/>
    <property type="molecule type" value="Genomic_DNA"/>
</dbReference>